<gene>
    <name evidence="1" type="ORF">SDRG_13070</name>
</gene>
<accession>T0RHA5</accession>
<evidence type="ECO:0000313" key="2">
    <source>
        <dbReference type="Proteomes" id="UP000030762"/>
    </source>
</evidence>
<sequence length="186" mass="19846">MASTPCPYAAAGAKVLVADDTCPEGGVCVVNSKCKVVGRFNDTFDTFRNLSAIGRFDKYTRAALTVGDSASVDLRLMELSPSVRWLEFQNIGALDLARAKPLLSVTKLWMENVSLAPLPPTIAWSPNLFDLSLSNCSLSHIPPNLPPGMGSLWLGKNSITSLANLPSNLTLLVLGGNSLTEIIDVD</sequence>
<dbReference type="STRING" id="1156394.T0RHA5"/>
<keyword evidence="2" id="KW-1185">Reference proteome</keyword>
<reference evidence="1 2" key="1">
    <citation type="submission" date="2012-04" db="EMBL/GenBank/DDBJ databases">
        <title>The Genome Sequence of Saprolegnia declina VS20.</title>
        <authorList>
            <consortium name="The Broad Institute Genome Sequencing Platform"/>
            <person name="Russ C."/>
            <person name="Nusbaum C."/>
            <person name="Tyler B."/>
            <person name="van West P."/>
            <person name="Dieguez-Uribeondo J."/>
            <person name="de Bruijn I."/>
            <person name="Tripathy S."/>
            <person name="Jiang R."/>
            <person name="Young S.K."/>
            <person name="Zeng Q."/>
            <person name="Gargeya S."/>
            <person name="Fitzgerald M."/>
            <person name="Haas B."/>
            <person name="Abouelleil A."/>
            <person name="Alvarado L."/>
            <person name="Arachchi H.M."/>
            <person name="Berlin A."/>
            <person name="Chapman S.B."/>
            <person name="Goldberg J."/>
            <person name="Griggs A."/>
            <person name="Gujja S."/>
            <person name="Hansen M."/>
            <person name="Howarth C."/>
            <person name="Imamovic A."/>
            <person name="Larimer J."/>
            <person name="McCowen C."/>
            <person name="Montmayeur A."/>
            <person name="Murphy C."/>
            <person name="Neiman D."/>
            <person name="Pearson M."/>
            <person name="Priest M."/>
            <person name="Roberts A."/>
            <person name="Saif S."/>
            <person name="Shea T."/>
            <person name="Sisk P."/>
            <person name="Sykes S."/>
            <person name="Wortman J."/>
            <person name="Nusbaum C."/>
            <person name="Birren B."/>
        </authorList>
    </citation>
    <scope>NUCLEOTIDE SEQUENCE [LARGE SCALE GENOMIC DNA]</scope>
    <source>
        <strain evidence="1 2">VS20</strain>
    </source>
</reference>
<dbReference type="OMA" id="NAMNRCK"/>
<dbReference type="InterPro" id="IPR032675">
    <property type="entry name" value="LRR_dom_sf"/>
</dbReference>
<dbReference type="VEuPathDB" id="FungiDB:SDRG_13070"/>
<dbReference type="GeneID" id="19953797"/>
<dbReference type="InParanoid" id="T0RHA5"/>
<dbReference type="Gene3D" id="3.80.10.10">
    <property type="entry name" value="Ribonuclease Inhibitor"/>
    <property type="match status" value="1"/>
</dbReference>
<evidence type="ECO:0000313" key="1">
    <source>
        <dbReference type="EMBL" id="EQC29197.1"/>
    </source>
</evidence>
<name>T0RHA5_SAPDV</name>
<dbReference type="EMBL" id="JH767186">
    <property type="protein sequence ID" value="EQC29197.1"/>
    <property type="molecule type" value="Genomic_DNA"/>
</dbReference>
<dbReference type="AlphaFoldDB" id="T0RHA5"/>
<organism evidence="1 2">
    <name type="scientific">Saprolegnia diclina (strain VS20)</name>
    <dbReference type="NCBI Taxonomy" id="1156394"/>
    <lineage>
        <taxon>Eukaryota</taxon>
        <taxon>Sar</taxon>
        <taxon>Stramenopiles</taxon>
        <taxon>Oomycota</taxon>
        <taxon>Saprolegniomycetes</taxon>
        <taxon>Saprolegniales</taxon>
        <taxon>Saprolegniaceae</taxon>
        <taxon>Saprolegnia</taxon>
    </lineage>
</organism>
<protein>
    <submittedName>
        <fullName evidence="1">Uncharacterized protein</fullName>
    </submittedName>
</protein>
<dbReference type="SUPFAM" id="SSF52058">
    <property type="entry name" value="L domain-like"/>
    <property type="match status" value="1"/>
</dbReference>
<dbReference type="RefSeq" id="XP_008617375.1">
    <property type="nucleotide sequence ID" value="XM_008619153.1"/>
</dbReference>
<dbReference type="Proteomes" id="UP000030762">
    <property type="component" value="Unassembled WGS sequence"/>
</dbReference>
<proteinExistence type="predicted"/>